<dbReference type="Gene3D" id="3.40.710.10">
    <property type="entry name" value="DD-peptidase/beta-lactamase superfamily"/>
    <property type="match status" value="3"/>
</dbReference>
<feature type="domain" description="Beta-lactamase-related" evidence="1">
    <location>
        <begin position="203"/>
        <end position="349"/>
    </location>
</feature>
<reference evidence="2" key="1">
    <citation type="submission" date="2021-02" db="EMBL/GenBank/DDBJ databases">
        <authorList>
            <person name="Nowell W R."/>
        </authorList>
    </citation>
    <scope>NUCLEOTIDE SEQUENCE</scope>
</reference>
<dbReference type="SUPFAM" id="SSF56601">
    <property type="entry name" value="beta-lactamase/transpeptidase-like"/>
    <property type="match status" value="2"/>
</dbReference>
<protein>
    <recommendedName>
        <fullName evidence="1">Beta-lactamase-related domain-containing protein</fullName>
    </recommendedName>
</protein>
<evidence type="ECO:0000313" key="3">
    <source>
        <dbReference type="Proteomes" id="UP000663889"/>
    </source>
</evidence>
<comment type="caution">
    <text evidence="2">The sequence shown here is derived from an EMBL/GenBank/DDBJ whole genome shotgun (WGS) entry which is preliminary data.</text>
</comment>
<name>A0A814L3J9_9BILA</name>
<dbReference type="PANTHER" id="PTHR43319:SF3">
    <property type="entry name" value="BETA-LACTAMASE-RELATED DOMAIN-CONTAINING PROTEIN"/>
    <property type="match status" value="1"/>
</dbReference>
<evidence type="ECO:0000313" key="2">
    <source>
        <dbReference type="EMBL" id="CAF1059445.1"/>
    </source>
</evidence>
<gene>
    <name evidence="2" type="ORF">SEV965_LOCUS13771</name>
</gene>
<dbReference type="Proteomes" id="UP000663889">
    <property type="component" value="Unassembled WGS sequence"/>
</dbReference>
<dbReference type="InterPro" id="IPR012338">
    <property type="entry name" value="Beta-lactam/transpept-like"/>
</dbReference>
<accession>A0A814L3J9</accession>
<dbReference type="Pfam" id="PF00144">
    <property type="entry name" value="Beta-lactamase"/>
    <property type="match status" value="2"/>
</dbReference>
<sequence length="413" mass="45546">MKPFWEPGSTHGYHAYTFGFLAGELVQRVDPQHRSYSQFVRDELDPEFYVGYSDDNVEARVAPLLTKNDAALASLPPLNPLVENTMSCNGAFPMRSPNSDEFVFNRRSVHQAVLPAANGISNAHSLARIYALLIGDVNENGKKTTCLLSKKTLKMATENVTPLNEVDQTMFGFTSKFSRGGFELYGDYFKVLGEDGFGHHGKKPYWEPGSTHGYHAYTFGFFAGELVQRVDPQHRSYSQFVRDELDPEFYVGISDDNVEARVAPLLTKNDAGLASLPPLNPLVENTMSCNGAFPMRSPNSDEFVFNRRSVHQAVIPAVNGISNAHSLARIYALLIGDVNENGKKTTLVENTMSCNGAFPMRSPNSDEFVFNRRSVHQAVIPAVNGISNAHSLARIYALLIGDVNENGKCVGTP</sequence>
<feature type="domain" description="Beta-lactamase-related" evidence="1">
    <location>
        <begin position="2"/>
        <end position="201"/>
    </location>
</feature>
<dbReference type="EMBL" id="CAJNOU010000662">
    <property type="protein sequence ID" value="CAF1059445.1"/>
    <property type="molecule type" value="Genomic_DNA"/>
</dbReference>
<dbReference type="AlphaFoldDB" id="A0A814L3J9"/>
<dbReference type="PANTHER" id="PTHR43319">
    <property type="entry name" value="BETA-LACTAMASE-RELATED"/>
    <property type="match status" value="1"/>
</dbReference>
<proteinExistence type="predicted"/>
<evidence type="ECO:0000259" key="1">
    <source>
        <dbReference type="Pfam" id="PF00144"/>
    </source>
</evidence>
<dbReference type="InterPro" id="IPR052907">
    <property type="entry name" value="Beta-lactamase/esterase"/>
</dbReference>
<organism evidence="2 3">
    <name type="scientific">Rotaria sordida</name>
    <dbReference type="NCBI Taxonomy" id="392033"/>
    <lineage>
        <taxon>Eukaryota</taxon>
        <taxon>Metazoa</taxon>
        <taxon>Spiralia</taxon>
        <taxon>Gnathifera</taxon>
        <taxon>Rotifera</taxon>
        <taxon>Eurotatoria</taxon>
        <taxon>Bdelloidea</taxon>
        <taxon>Philodinida</taxon>
        <taxon>Philodinidae</taxon>
        <taxon>Rotaria</taxon>
    </lineage>
</organism>
<dbReference type="InterPro" id="IPR001466">
    <property type="entry name" value="Beta-lactam-related"/>
</dbReference>